<feature type="transmembrane region" description="Helical" evidence="1">
    <location>
        <begin position="131"/>
        <end position="154"/>
    </location>
</feature>
<accession>A0ABP8TCQ0</accession>
<gene>
    <name evidence="2" type="ORF">GCM10023195_15930</name>
</gene>
<dbReference type="Proteomes" id="UP001500212">
    <property type="component" value="Unassembled WGS sequence"/>
</dbReference>
<dbReference type="EMBL" id="BAABHJ010000005">
    <property type="protein sequence ID" value="GAA4604670.1"/>
    <property type="molecule type" value="Genomic_DNA"/>
</dbReference>
<proteinExistence type="predicted"/>
<evidence type="ECO:0000313" key="2">
    <source>
        <dbReference type="EMBL" id="GAA4604670.1"/>
    </source>
</evidence>
<keyword evidence="1" id="KW-0472">Membrane</keyword>
<feature type="transmembrane region" description="Helical" evidence="1">
    <location>
        <begin position="236"/>
        <end position="257"/>
    </location>
</feature>
<keyword evidence="1" id="KW-0812">Transmembrane</keyword>
<feature type="transmembrane region" description="Helical" evidence="1">
    <location>
        <begin position="429"/>
        <end position="453"/>
    </location>
</feature>
<name>A0ABP8TCQ0_9ACTN</name>
<feature type="transmembrane region" description="Helical" evidence="1">
    <location>
        <begin position="81"/>
        <end position="101"/>
    </location>
</feature>
<protein>
    <submittedName>
        <fullName evidence="2">Exporter of polyketide antibiotics</fullName>
    </submittedName>
</protein>
<evidence type="ECO:0000256" key="1">
    <source>
        <dbReference type="SAM" id="Phobius"/>
    </source>
</evidence>
<keyword evidence="3" id="KW-1185">Reference proteome</keyword>
<feature type="transmembrane region" description="Helical" evidence="1">
    <location>
        <begin position="501"/>
        <end position="524"/>
    </location>
</feature>
<feature type="transmembrane region" description="Helical" evidence="1">
    <location>
        <begin position="193"/>
        <end position="216"/>
    </location>
</feature>
<feature type="transmembrane region" description="Helical" evidence="1">
    <location>
        <begin position="295"/>
        <end position="313"/>
    </location>
</feature>
<sequence>MNALAGTGQLLKLGLRRSRIMLAVWVYALVAYLASTAYGFKKLYDTPASLRDFVSGINGNGATVAMYGRIHVAGSVGGITAWRMAATGGALVGVMSVLLVVRHTRGDEEAGRLELVGAGAVGRRAPLTAGLLVGVVANLALALVSTIALIAFGLPVAGSLATGLAWTVPGLCFTAVAGVTAQLAETAQAARGIALAVVGVAYLLRAVGDAGRVSWLTWLSPIGWAQQVRPYGAERWWVIGLGVVVAVAVVFAAYALVERRDLGAGLLPARPGPADAAPYLRSPLALAWRLHRGALLGWLAGFVVYGAAIGAVLRGLGDLLKNSSGAADLLAKMGGQRGLEDSYVGTVMGVLGLIAAAYAVQVVLRMRTEETAQRLEPLLATRVRRLRWSVGHLLFAAAGPVVLLGVAGLAAGLAHGLRTHDLGTQVPRLLGAAVVQAPAAWVAAAIAVLLFGAAPRLAPAAWGVLGVFLLLGQLGPVLKLGQAVMDLSPFTHVPKLPGAELTATPILALTAVAVAVTAAGLAGLRRRDIG</sequence>
<feature type="transmembrane region" description="Helical" evidence="1">
    <location>
        <begin position="393"/>
        <end position="417"/>
    </location>
</feature>
<dbReference type="RefSeq" id="WP_345350696.1">
    <property type="nucleotide sequence ID" value="NZ_BAABHJ010000005.1"/>
</dbReference>
<reference evidence="3" key="1">
    <citation type="journal article" date="2019" name="Int. J. Syst. Evol. Microbiol.">
        <title>The Global Catalogue of Microorganisms (GCM) 10K type strain sequencing project: providing services to taxonomists for standard genome sequencing and annotation.</title>
        <authorList>
            <consortium name="The Broad Institute Genomics Platform"/>
            <consortium name="The Broad Institute Genome Sequencing Center for Infectious Disease"/>
            <person name="Wu L."/>
            <person name="Ma J."/>
        </authorList>
    </citation>
    <scope>NUCLEOTIDE SEQUENCE [LARGE SCALE GENOMIC DNA]</scope>
    <source>
        <strain evidence="3">JCM 17938</strain>
    </source>
</reference>
<comment type="caution">
    <text evidence="2">The sequence shown here is derived from an EMBL/GenBank/DDBJ whole genome shotgun (WGS) entry which is preliminary data.</text>
</comment>
<feature type="transmembrane region" description="Helical" evidence="1">
    <location>
        <begin position="160"/>
        <end position="181"/>
    </location>
</feature>
<feature type="transmembrane region" description="Helical" evidence="1">
    <location>
        <begin position="20"/>
        <end position="40"/>
    </location>
</feature>
<feature type="transmembrane region" description="Helical" evidence="1">
    <location>
        <begin position="460"/>
        <end position="481"/>
    </location>
</feature>
<feature type="transmembrane region" description="Helical" evidence="1">
    <location>
        <begin position="343"/>
        <end position="364"/>
    </location>
</feature>
<organism evidence="2 3">
    <name type="scientific">Actinoallomurus liliacearum</name>
    <dbReference type="NCBI Taxonomy" id="1080073"/>
    <lineage>
        <taxon>Bacteria</taxon>
        <taxon>Bacillati</taxon>
        <taxon>Actinomycetota</taxon>
        <taxon>Actinomycetes</taxon>
        <taxon>Streptosporangiales</taxon>
        <taxon>Thermomonosporaceae</taxon>
        <taxon>Actinoallomurus</taxon>
    </lineage>
</organism>
<keyword evidence="1" id="KW-1133">Transmembrane helix</keyword>
<evidence type="ECO:0000313" key="3">
    <source>
        <dbReference type="Proteomes" id="UP001500212"/>
    </source>
</evidence>